<keyword evidence="4" id="KW-0732">Signal</keyword>
<dbReference type="GO" id="GO:1903037">
    <property type="term" value="P:regulation of leukocyte cell-cell adhesion"/>
    <property type="evidence" value="ECO:0007669"/>
    <property type="project" value="UniProtKB-ARBA"/>
</dbReference>
<dbReference type="InParanoid" id="H3AMP1"/>
<accession>H3AMP1</accession>
<dbReference type="InterPro" id="IPR043136">
    <property type="entry name" value="B30.2/SPRY_sf"/>
</dbReference>
<dbReference type="InterPro" id="IPR013320">
    <property type="entry name" value="ConA-like_dom_sf"/>
</dbReference>
<keyword evidence="15" id="KW-1185">Reference proteome</keyword>
<evidence type="ECO:0000256" key="3">
    <source>
        <dbReference type="ARBA" id="ARBA00022692"/>
    </source>
</evidence>
<dbReference type="PROSITE" id="PS50188">
    <property type="entry name" value="B302_SPRY"/>
    <property type="match status" value="1"/>
</dbReference>
<dbReference type="InterPro" id="IPR003877">
    <property type="entry name" value="SPRY_dom"/>
</dbReference>
<keyword evidence="3 11" id="KW-0812">Transmembrane</keyword>
<dbReference type="FunCoup" id="H3AMP1">
    <property type="interactions" value="1204"/>
</dbReference>
<name>H3AMP1_LATCH</name>
<dbReference type="Pfam" id="PF00622">
    <property type="entry name" value="SPRY"/>
    <property type="match status" value="1"/>
</dbReference>
<evidence type="ECO:0008006" key="16">
    <source>
        <dbReference type="Google" id="ProtNLM"/>
    </source>
</evidence>
<evidence type="ECO:0000256" key="6">
    <source>
        <dbReference type="ARBA" id="ARBA00023136"/>
    </source>
</evidence>
<dbReference type="InterPro" id="IPR013783">
    <property type="entry name" value="Ig-like_fold"/>
</dbReference>
<dbReference type="InterPro" id="IPR003879">
    <property type="entry name" value="Butyrophylin_SPRY"/>
</dbReference>
<dbReference type="GO" id="GO:0050863">
    <property type="term" value="P:regulation of T cell activation"/>
    <property type="evidence" value="ECO:0007669"/>
    <property type="project" value="UniProtKB-ARBA"/>
</dbReference>
<comment type="subcellular location">
    <subcellularLocation>
        <location evidence="1">Membrane</location>
        <topology evidence="1">Single-pass type I membrane protein</topology>
    </subcellularLocation>
</comment>
<dbReference type="HOGENOM" id="CLU_013137_22_2_1"/>
<dbReference type="PANTHER" id="PTHR24100">
    <property type="entry name" value="BUTYROPHILIN"/>
    <property type="match status" value="1"/>
</dbReference>
<dbReference type="SUPFAM" id="SSF48726">
    <property type="entry name" value="Immunoglobulin"/>
    <property type="match status" value="2"/>
</dbReference>
<evidence type="ECO:0000256" key="2">
    <source>
        <dbReference type="ARBA" id="ARBA00007591"/>
    </source>
</evidence>
<dbReference type="FunFam" id="2.60.120.920:FF:000004">
    <property type="entry name" value="Butyrophilin subfamily 1 member A1"/>
    <property type="match status" value="1"/>
</dbReference>
<dbReference type="InterPro" id="IPR050504">
    <property type="entry name" value="IgSF_BTN/MOG"/>
</dbReference>
<dbReference type="InterPro" id="IPR006574">
    <property type="entry name" value="PRY"/>
</dbReference>
<evidence type="ECO:0000259" key="12">
    <source>
        <dbReference type="PROSITE" id="PS50188"/>
    </source>
</evidence>
<dbReference type="CDD" id="cd13733">
    <property type="entry name" value="SPRY_PRY_C-I_1"/>
    <property type="match status" value="1"/>
</dbReference>
<dbReference type="EMBL" id="AFYH01188688">
    <property type="status" value="NOT_ANNOTATED_CDS"/>
    <property type="molecule type" value="Genomic_DNA"/>
</dbReference>
<evidence type="ECO:0000256" key="4">
    <source>
        <dbReference type="ARBA" id="ARBA00022729"/>
    </source>
</evidence>
<dbReference type="SMART" id="SM00589">
    <property type="entry name" value="PRY"/>
    <property type="match status" value="1"/>
</dbReference>
<evidence type="ECO:0000313" key="15">
    <source>
        <dbReference type="Proteomes" id="UP000008672"/>
    </source>
</evidence>
<evidence type="ECO:0000313" key="14">
    <source>
        <dbReference type="Ensembl" id="ENSLACP00000010912.1"/>
    </source>
</evidence>
<dbReference type="GeneTree" id="ENSGT01120000271914"/>
<dbReference type="OMA" id="ECEMRET"/>
<dbReference type="InterPro" id="IPR003599">
    <property type="entry name" value="Ig_sub"/>
</dbReference>
<dbReference type="eggNOG" id="ENOG502QSRZ">
    <property type="taxonomic scope" value="Eukaryota"/>
</dbReference>
<dbReference type="PRINTS" id="PR01407">
    <property type="entry name" value="BUTYPHLNCDUF"/>
</dbReference>
<sequence length="497" mass="56763">SPSFHTPIILLQSRNALQTPAGICYCIQEKFSILAPDRPIVAIVGKDAVLPCQLSPKINALNMTIRWLKTKSGNTVHTYRQGSNENNKQDPLYQGRTELFGNELVNGNVSLRLKNIQLLDEGLYMCSVDSNIWYEDAKVSVVVGATGSNPLIYMDGYEGKTIRLGCKSFGWYPKPEVMWTDGNRNNLTSVSEAIEKQEDGLFDVNSQTLVRKESNHKLTCIVHSYSIQKKQDSSLLISGDFFPSTSPWLVAFFVPVVFIAVAILIIVIYWRNIKKKLTAKIVLAYIEISEIQTEREAILKKFVWGEYELALKFEKMCSYSGWRKIRKYQITRKTLSRNADVTLDPNTAHPWLIMSEDLKTVTNGDVLQDLPESPMRFELFVSVLASEGFISGRHYWEVDIQDQTDWELGVVKESVNRKQEIVVSPETGFWAICLTDRNLYKALTSPRTLISMSTKPKRVGMYLDYEEGKLSFYNVHEKSVLYNFNAVKFTEKIFPFF</sequence>
<dbReference type="InterPro" id="IPR001870">
    <property type="entry name" value="B30.2/SPRY"/>
</dbReference>
<feature type="domain" description="Ig-like" evidence="13">
    <location>
        <begin position="29"/>
        <end position="140"/>
    </location>
</feature>
<reference evidence="14" key="2">
    <citation type="submission" date="2025-08" db="UniProtKB">
        <authorList>
            <consortium name="Ensembl"/>
        </authorList>
    </citation>
    <scope>IDENTIFICATION</scope>
</reference>
<dbReference type="GO" id="GO:0042110">
    <property type="term" value="P:T cell activation"/>
    <property type="evidence" value="ECO:0007669"/>
    <property type="project" value="UniProtKB-ARBA"/>
</dbReference>
<dbReference type="GO" id="GO:0005102">
    <property type="term" value="F:signaling receptor binding"/>
    <property type="evidence" value="ECO:0007669"/>
    <property type="project" value="TreeGrafter"/>
</dbReference>
<comment type="similarity">
    <text evidence="10">Belongs to the SKINT family.</text>
</comment>
<keyword evidence="7" id="KW-1015">Disulfide bond</keyword>
<dbReference type="Pfam" id="PF13765">
    <property type="entry name" value="PRY"/>
    <property type="match status" value="1"/>
</dbReference>
<dbReference type="InterPro" id="IPR013106">
    <property type="entry name" value="Ig_V-set"/>
</dbReference>
<reference evidence="14" key="3">
    <citation type="submission" date="2025-09" db="UniProtKB">
        <authorList>
            <consortium name="Ensembl"/>
        </authorList>
    </citation>
    <scope>IDENTIFICATION</scope>
</reference>
<dbReference type="InterPro" id="IPR007110">
    <property type="entry name" value="Ig-like_dom"/>
</dbReference>
<dbReference type="EMBL" id="AFYH01188691">
    <property type="status" value="NOT_ANNOTATED_CDS"/>
    <property type="molecule type" value="Genomic_DNA"/>
</dbReference>
<protein>
    <recommendedName>
        <fullName evidence="16">Butyrophilin subfamily 1 member A1</fullName>
    </recommendedName>
</protein>
<dbReference type="Proteomes" id="UP000008672">
    <property type="component" value="Unassembled WGS sequence"/>
</dbReference>
<dbReference type="Pfam" id="PF07686">
    <property type="entry name" value="V-set"/>
    <property type="match status" value="1"/>
</dbReference>
<feature type="domain" description="B30.2/SPRY" evidence="12">
    <location>
        <begin position="321"/>
        <end position="497"/>
    </location>
</feature>
<reference evidence="15" key="1">
    <citation type="submission" date="2011-08" db="EMBL/GenBank/DDBJ databases">
        <title>The draft genome of Latimeria chalumnae.</title>
        <authorList>
            <person name="Di Palma F."/>
            <person name="Alfoldi J."/>
            <person name="Johnson J."/>
            <person name="Berlin A."/>
            <person name="Gnerre S."/>
            <person name="Jaffe D."/>
            <person name="MacCallum I."/>
            <person name="Young S."/>
            <person name="Walker B.J."/>
            <person name="Lander E."/>
            <person name="Lindblad-Toh K."/>
        </authorList>
    </citation>
    <scope>NUCLEOTIDE SEQUENCE [LARGE SCALE GENOMIC DNA]</scope>
    <source>
        <strain evidence="15">Wild caught</strain>
    </source>
</reference>
<dbReference type="FunFam" id="2.60.40.10:FF:000088">
    <property type="entry name" value="Butyrophilin subfamily 1 member A1"/>
    <property type="match status" value="1"/>
</dbReference>
<dbReference type="FunFam" id="2.60.40.10:FF:000142">
    <property type="entry name" value="V-set domain-containing T-cell activation inhibitor 1"/>
    <property type="match status" value="1"/>
</dbReference>
<feature type="domain" description="Ig-like" evidence="13">
    <location>
        <begin position="158"/>
        <end position="238"/>
    </location>
</feature>
<keyword evidence="5 11" id="KW-1133">Transmembrane helix</keyword>
<dbReference type="SUPFAM" id="SSF49899">
    <property type="entry name" value="Concanavalin A-like lectins/glucanases"/>
    <property type="match status" value="1"/>
</dbReference>
<dbReference type="SMART" id="SM00449">
    <property type="entry name" value="SPRY"/>
    <property type="match status" value="1"/>
</dbReference>
<dbReference type="AlphaFoldDB" id="H3AMP1"/>
<dbReference type="SMART" id="SM00406">
    <property type="entry name" value="IGv"/>
    <property type="match status" value="1"/>
</dbReference>
<dbReference type="GO" id="GO:0009897">
    <property type="term" value="C:external side of plasma membrane"/>
    <property type="evidence" value="ECO:0007669"/>
    <property type="project" value="TreeGrafter"/>
</dbReference>
<dbReference type="EMBL" id="AFYH01188692">
    <property type="status" value="NOT_ANNOTATED_CDS"/>
    <property type="molecule type" value="Genomic_DNA"/>
</dbReference>
<keyword evidence="9" id="KW-0393">Immunoglobulin domain</keyword>
<evidence type="ECO:0000256" key="11">
    <source>
        <dbReference type="SAM" id="Phobius"/>
    </source>
</evidence>
<proteinExistence type="inferred from homology"/>
<keyword evidence="6 11" id="KW-0472">Membrane</keyword>
<dbReference type="GO" id="GO:0001817">
    <property type="term" value="P:regulation of cytokine production"/>
    <property type="evidence" value="ECO:0007669"/>
    <property type="project" value="TreeGrafter"/>
</dbReference>
<dbReference type="SMART" id="SM00409">
    <property type="entry name" value="IG"/>
    <property type="match status" value="2"/>
</dbReference>
<comment type="similarity">
    <text evidence="2">Belongs to the immunoglobulin superfamily. BTN/MOG family.</text>
</comment>
<feature type="transmembrane region" description="Helical" evidence="11">
    <location>
        <begin position="248"/>
        <end position="270"/>
    </location>
</feature>
<dbReference type="InterPro" id="IPR036179">
    <property type="entry name" value="Ig-like_dom_sf"/>
</dbReference>
<organism evidence="14 15">
    <name type="scientific">Latimeria chalumnae</name>
    <name type="common">Coelacanth</name>
    <dbReference type="NCBI Taxonomy" id="7897"/>
    <lineage>
        <taxon>Eukaryota</taxon>
        <taxon>Metazoa</taxon>
        <taxon>Chordata</taxon>
        <taxon>Craniata</taxon>
        <taxon>Vertebrata</taxon>
        <taxon>Euteleostomi</taxon>
        <taxon>Coelacanthiformes</taxon>
        <taxon>Coelacanthidae</taxon>
        <taxon>Latimeria</taxon>
    </lineage>
</organism>
<dbReference type="EMBL" id="AFYH01188689">
    <property type="status" value="NOT_ANNOTATED_CDS"/>
    <property type="molecule type" value="Genomic_DNA"/>
</dbReference>
<evidence type="ECO:0000256" key="7">
    <source>
        <dbReference type="ARBA" id="ARBA00023157"/>
    </source>
</evidence>
<dbReference type="EMBL" id="AFYH01188693">
    <property type="status" value="NOT_ANNOTATED_CDS"/>
    <property type="molecule type" value="Genomic_DNA"/>
</dbReference>
<evidence type="ECO:0000256" key="9">
    <source>
        <dbReference type="ARBA" id="ARBA00023319"/>
    </source>
</evidence>
<evidence type="ECO:0000256" key="8">
    <source>
        <dbReference type="ARBA" id="ARBA00023180"/>
    </source>
</evidence>
<evidence type="ECO:0000256" key="5">
    <source>
        <dbReference type="ARBA" id="ARBA00022989"/>
    </source>
</evidence>
<dbReference type="PROSITE" id="PS50835">
    <property type="entry name" value="IG_LIKE"/>
    <property type="match status" value="2"/>
</dbReference>
<evidence type="ECO:0000256" key="1">
    <source>
        <dbReference type="ARBA" id="ARBA00004479"/>
    </source>
</evidence>
<dbReference type="Pfam" id="PF22705">
    <property type="entry name" value="C2-set_3"/>
    <property type="match status" value="1"/>
</dbReference>
<dbReference type="Gene3D" id="2.60.120.920">
    <property type="match status" value="1"/>
</dbReference>
<dbReference type="GO" id="GO:0050852">
    <property type="term" value="P:T cell receptor signaling pathway"/>
    <property type="evidence" value="ECO:0007669"/>
    <property type="project" value="TreeGrafter"/>
</dbReference>
<evidence type="ECO:0000259" key="13">
    <source>
        <dbReference type="PROSITE" id="PS50835"/>
    </source>
</evidence>
<dbReference type="InterPro" id="IPR053896">
    <property type="entry name" value="BTN3A2-like_Ig-C"/>
</dbReference>
<keyword evidence="8" id="KW-0325">Glycoprotein</keyword>
<dbReference type="Ensembl" id="ENSLACT00000010993.1">
    <property type="protein sequence ID" value="ENSLACP00000010912.1"/>
    <property type="gene ID" value="ENSLACG00000009601.1"/>
</dbReference>
<dbReference type="EMBL" id="AFYH01188690">
    <property type="status" value="NOT_ANNOTATED_CDS"/>
    <property type="molecule type" value="Genomic_DNA"/>
</dbReference>
<dbReference type="Gene3D" id="2.60.40.10">
    <property type="entry name" value="Immunoglobulins"/>
    <property type="match status" value="2"/>
</dbReference>
<evidence type="ECO:0000256" key="10">
    <source>
        <dbReference type="ARBA" id="ARBA00038221"/>
    </source>
</evidence>